<feature type="domain" description="Outer membrane protein beta-barrel" evidence="6">
    <location>
        <begin position="603"/>
        <end position="911"/>
    </location>
</feature>
<dbReference type="InterPro" id="IPR041700">
    <property type="entry name" value="OMP_b-brl_3"/>
</dbReference>
<dbReference type="InterPro" id="IPR012910">
    <property type="entry name" value="Plug_dom"/>
</dbReference>
<feature type="domain" description="TonB-dependent receptor plug" evidence="5">
    <location>
        <begin position="130"/>
        <end position="228"/>
    </location>
</feature>
<evidence type="ECO:0000256" key="2">
    <source>
        <dbReference type="ARBA" id="ARBA00023136"/>
    </source>
</evidence>
<dbReference type="PANTHER" id="PTHR40980:SF4">
    <property type="entry name" value="TONB-DEPENDENT RECEPTOR-LIKE BETA-BARREL DOMAIN-CONTAINING PROTEIN"/>
    <property type="match status" value="1"/>
</dbReference>
<evidence type="ECO:0000313" key="7">
    <source>
        <dbReference type="EMBL" id="PSL04366.1"/>
    </source>
</evidence>
<dbReference type="AlphaFoldDB" id="A0A2P8E4G9"/>
<evidence type="ECO:0000259" key="6">
    <source>
        <dbReference type="Pfam" id="PF14905"/>
    </source>
</evidence>
<reference evidence="7 8" key="1">
    <citation type="submission" date="2018-03" db="EMBL/GenBank/DDBJ databases">
        <title>Genomic Encyclopedia of Archaeal and Bacterial Type Strains, Phase II (KMG-II): from individual species to whole genera.</title>
        <authorList>
            <person name="Goeker M."/>
        </authorList>
    </citation>
    <scope>NUCLEOTIDE SEQUENCE [LARGE SCALE GENOMIC DNA]</scope>
    <source>
        <strain evidence="7 8">DSM 28057</strain>
    </source>
</reference>
<keyword evidence="8" id="KW-1185">Reference proteome</keyword>
<comment type="subcellular location">
    <subcellularLocation>
        <location evidence="1">Cell outer membrane</location>
    </subcellularLocation>
</comment>
<dbReference type="InterPro" id="IPR008969">
    <property type="entry name" value="CarboxyPept-like_regulatory"/>
</dbReference>
<evidence type="ECO:0000313" key="8">
    <source>
        <dbReference type="Proteomes" id="UP000240708"/>
    </source>
</evidence>
<gene>
    <name evidence="7" type="ORF">CLV48_105107</name>
</gene>
<evidence type="ECO:0000256" key="4">
    <source>
        <dbReference type="SAM" id="SignalP"/>
    </source>
</evidence>
<dbReference type="SUPFAM" id="SSF49464">
    <property type="entry name" value="Carboxypeptidase regulatory domain-like"/>
    <property type="match status" value="1"/>
</dbReference>
<dbReference type="InterPro" id="IPR036942">
    <property type="entry name" value="Beta-barrel_TonB_sf"/>
</dbReference>
<evidence type="ECO:0000256" key="3">
    <source>
        <dbReference type="ARBA" id="ARBA00023237"/>
    </source>
</evidence>
<dbReference type="SUPFAM" id="SSF56935">
    <property type="entry name" value="Porins"/>
    <property type="match status" value="1"/>
</dbReference>
<sequence>MKLKLLLTALSLILVNLVFAQTGSIRGLVSDSRSGETIIGANVIIEGTSLGVPTGIDGDFEINRVEPGIYTVVISFISYKTLRFENIQVVAEKATVLNVVLEEDLGDLGEVVVIATRDTGSDVAIVSEIRKSLQVVSGISSDQIRLSQDGNAAQVMKRVSGVSIVDNKFVRVRGVDDRYNVVMINNSIAPTTQVDKRTFSFDLIPSENLDRMMIYKSASPEVPGDFAGGMIKVFTKNTVDENFFSIGMGIGFRQNTTFNTYQQTAGSSTDWLGFDSNRGLPINFPSTDKLLSLSTGNPLRAGAGQMLSNNYSLASSNALPDGNIGFAFGQNWSLGRKRLSTITSASLSQSYQYFLAERSRYFFPEPGRPTEKRDEYFDQNFIKTNELGIMSNWILRLNANNKIEFRNLFNQSGFNETILREGRDFIQRPEGAKDYAFRYESKRLYTGQLEGTHFFNNELTKWNWVLGGNYLYHQEPDFRRFRTFLDTRGSEQGEFLLIDPPSSSPQDMGRYYGDLFEMGAVQGLNFEKKFAGAEKDRPRILRAGYLVDYKMRDFTARYITTFFPGFHDPAARERLIRLPIDQAFAPENYRQFDGWLVQEGTRPSDSYDASTFVSAGYIGGVYPLGSFNFSGGVRTEYSIQDLNSANDASRVKVTNKELAVLPSFNLDYNFSKKSLMRAGYGRTVNRPEFREFAPFLYYSFEMIAGFFGNPDLQMATIDNLDLRYEFYPSEGETFSVGAFYKNFNNPIEKVQQNITETLQFTYANAESAQVYGVEIEARKSLSKVTSTPFLRNLSFNVNASLIWSEVFLGKNVAFEANRRALQGQSPYVVNAAMYFIDPVSNFQASLAYNVQGPRIFVAGNVNNPSIYELQRHALDLTFSKTFSERTTLKFGIQDLLNYQFRFYQDSNFDKKIDTSLDDAMYLWRKGSLFSISLNYRIK</sequence>
<dbReference type="RefSeq" id="WP_106567272.1">
    <property type="nucleotide sequence ID" value="NZ_JAUVYL010000044.1"/>
</dbReference>
<dbReference type="EMBL" id="PYGF01000005">
    <property type="protein sequence ID" value="PSL04366.1"/>
    <property type="molecule type" value="Genomic_DNA"/>
</dbReference>
<dbReference type="Pfam" id="PF13715">
    <property type="entry name" value="CarbopepD_reg_2"/>
    <property type="match status" value="1"/>
</dbReference>
<accession>A0A2P8E4G9</accession>
<dbReference type="Gene3D" id="2.170.130.10">
    <property type="entry name" value="TonB-dependent receptor, plug domain"/>
    <property type="match status" value="1"/>
</dbReference>
<name>A0A2P8E4G9_9BACT</name>
<feature type="signal peptide" evidence="4">
    <location>
        <begin position="1"/>
        <end position="20"/>
    </location>
</feature>
<evidence type="ECO:0000259" key="5">
    <source>
        <dbReference type="Pfam" id="PF07715"/>
    </source>
</evidence>
<dbReference type="Proteomes" id="UP000240708">
    <property type="component" value="Unassembled WGS sequence"/>
</dbReference>
<dbReference type="Pfam" id="PF07715">
    <property type="entry name" value="Plug"/>
    <property type="match status" value="1"/>
</dbReference>
<keyword evidence="2" id="KW-0472">Membrane</keyword>
<dbReference type="OrthoDB" id="9768470at2"/>
<dbReference type="Pfam" id="PF14905">
    <property type="entry name" value="OMP_b-brl_3"/>
    <property type="match status" value="1"/>
</dbReference>
<dbReference type="PANTHER" id="PTHR40980">
    <property type="entry name" value="PLUG DOMAIN-CONTAINING PROTEIN"/>
    <property type="match status" value="1"/>
</dbReference>
<comment type="caution">
    <text evidence="7">The sequence shown here is derived from an EMBL/GenBank/DDBJ whole genome shotgun (WGS) entry which is preliminary data.</text>
</comment>
<evidence type="ECO:0000256" key="1">
    <source>
        <dbReference type="ARBA" id="ARBA00004442"/>
    </source>
</evidence>
<feature type="chain" id="PRO_5015154917" evidence="4">
    <location>
        <begin position="21"/>
        <end position="938"/>
    </location>
</feature>
<proteinExistence type="predicted"/>
<dbReference type="GO" id="GO:0009279">
    <property type="term" value="C:cell outer membrane"/>
    <property type="evidence" value="ECO:0007669"/>
    <property type="project" value="UniProtKB-SubCell"/>
</dbReference>
<keyword evidence="3" id="KW-0998">Cell outer membrane</keyword>
<dbReference type="Gene3D" id="2.60.40.1120">
    <property type="entry name" value="Carboxypeptidase-like, regulatory domain"/>
    <property type="match status" value="1"/>
</dbReference>
<keyword evidence="4" id="KW-0732">Signal</keyword>
<keyword evidence="7" id="KW-0675">Receptor</keyword>
<dbReference type="Gene3D" id="2.40.170.20">
    <property type="entry name" value="TonB-dependent receptor, beta-barrel domain"/>
    <property type="match status" value="1"/>
</dbReference>
<dbReference type="InterPro" id="IPR037066">
    <property type="entry name" value="Plug_dom_sf"/>
</dbReference>
<protein>
    <submittedName>
        <fullName evidence="7">TonB-dependent receptor-like protein</fullName>
    </submittedName>
</protein>
<organism evidence="7 8">
    <name type="scientific">Cecembia rubra</name>
    <dbReference type="NCBI Taxonomy" id="1485585"/>
    <lineage>
        <taxon>Bacteria</taxon>
        <taxon>Pseudomonadati</taxon>
        <taxon>Bacteroidota</taxon>
        <taxon>Cytophagia</taxon>
        <taxon>Cytophagales</taxon>
        <taxon>Cyclobacteriaceae</taxon>
        <taxon>Cecembia</taxon>
    </lineage>
</organism>